<dbReference type="AlphaFoldDB" id="A0A3L9Y1E2"/>
<accession>A0A3L9Y1E2</accession>
<protein>
    <recommendedName>
        <fullName evidence="2">Activator of Hsp90 ATPase homologue 1/2-like C-terminal domain-containing protein</fullName>
    </recommendedName>
</protein>
<dbReference type="EMBL" id="RCNT01000009">
    <property type="protein sequence ID" value="RMA41038.1"/>
    <property type="molecule type" value="Genomic_DNA"/>
</dbReference>
<reference evidence="3 4" key="1">
    <citation type="submission" date="2018-10" db="EMBL/GenBank/DDBJ databases">
        <authorList>
            <person name="Jung H.S."/>
            <person name="Jeon C.O."/>
        </authorList>
    </citation>
    <scope>NUCLEOTIDE SEQUENCE [LARGE SCALE GENOMIC DNA]</scope>
    <source>
        <strain evidence="3 4">MA-7-27</strain>
    </source>
</reference>
<evidence type="ECO:0000313" key="4">
    <source>
        <dbReference type="Proteomes" id="UP000281343"/>
    </source>
</evidence>
<dbReference type="OrthoDB" id="793407at2"/>
<organism evidence="3 4">
    <name type="scientific">Rhodophyticola porphyridii</name>
    <dbReference type="NCBI Taxonomy" id="1852017"/>
    <lineage>
        <taxon>Bacteria</taxon>
        <taxon>Pseudomonadati</taxon>
        <taxon>Pseudomonadota</taxon>
        <taxon>Alphaproteobacteria</taxon>
        <taxon>Rhodobacterales</taxon>
        <taxon>Roseobacteraceae</taxon>
        <taxon>Rhodophyticola</taxon>
    </lineage>
</organism>
<comment type="caution">
    <text evidence="3">The sequence shown here is derived from an EMBL/GenBank/DDBJ whole genome shotgun (WGS) entry which is preliminary data.</text>
</comment>
<dbReference type="RefSeq" id="WP_121899119.1">
    <property type="nucleotide sequence ID" value="NZ_RCNT01000009.1"/>
</dbReference>
<sequence>MTDPIHKTVHVPLPPDKAFDLFTEDMASWWPLDSHSLSARDGKPAADVVIEPHKGGRILETHPDGRTDPWATVTEWEPGAKLALDWYVGRDPAEATQITVVFTANGPGTRVDLTHTGFEVLASAATETMLGYRSGWDHVLCACYGDACRKRAA</sequence>
<gene>
    <name evidence="3" type="ORF">D9R08_16255</name>
</gene>
<dbReference type="InterPro" id="IPR023393">
    <property type="entry name" value="START-like_dom_sf"/>
</dbReference>
<evidence type="ECO:0000313" key="3">
    <source>
        <dbReference type="EMBL" id="RMA41038.1"/>
    </source>
</evidence>
<evidence type="ECO:0000256" key="1">
    <source>
        <dbReference type="ARBA" id="ARBA00006817"/>
    </source>
</evidence>
<keyword evidence="4" id="KW-1185">Reference proteome</keyword>
<dbReference type="Proteomes" id="UP000281343">
    <property type="component" value="Unassembled WGS sequence"/>
</dbReference>
<evidence type="ECO:0000259" key="2">
    <source>
        <dbReference type="Pfam" id="PF08327"/>
    </source>
</evidence>
<dbReference type="CDD" id="cd08891">
    <property type="entry name" value="SRPBCC_CalC"/>
    <property type="match status" value="1"/>
</dbReference>
<comment type="similarity">
    <text evidence="1">Belongs to the AHA1 family.</text>
</comment>
<dbReference type="InterPro" id="IPR013538">
    <property type="entry name" value="ASHA1/2-like_C"/>
</dbReference>
<dbReference type="SUPFAM" id="SSF55961">
    <property type="entry name" value="Bet v1-like"/>
    <property type="match status" value="1"/>
</dbReference>
<proteinExistence type="inferred from homology"/>
<name>A0A3L9Y1E2_9RHOB</name>
<feature type="domain" description="Activator of Hsp90 ATPase homologue 1/2-like C-terminal" evidence="2">
    <location>
        <begin position="13"/>
        <end position="139"/>
    </location>
</feature>
<dbReference type="Pfam" id="PF08327">
    <property type="entry name" value="AHSA1"/>
    <property type="match status" value="1"/>
</dbReference>
<dbReference type="Gene3D" id="3.30.530.20">
    <property type="match status" value="1"/>
</dbReference>